<dbReference type="Pfam" id="PF13843">
    <property type="entry name" value="DDE_Tnp_1_7"/>
    <property type="match status" value="1"/>
</dbReference>
<feature type="region of interest" description="Disordered" evidence="1">
    <location>
        <begin position="520"/>
        <end position="546"/>
    </location>
</feature>
<dbReference type="PANTHER" id="PTHR47272">
    <property type="entry name" value="DDE_TNP_1_7 DOMAIN-CONTAINING PROTEIN"/>
    <property type="match status" value="1"/>
</dbReference>
<gene>
    <name evidence="3" type="primary">PGBD3_5</name>
    <name evidence="3" type="ORF">g.100119</name>
</gene>
<dbReference type="OrthoDB" id="6745260at2759"/>
<feature type="region of interest" description="Disordered" evidence="1">
    <location>
        <begin position="63"/>
        <end position="83"/>
    </location>
</feature>
<dbReference type="InterPro" id="IPR029526">
    <property type="entry name" value="PGBD"/>
</dbReference>
<dbReference type="EMBL" id="GGMS01008274">
    <property type="protein sequence ID" value="MBY77477.1"/>
    <property type="molecule type" value="Transcribed_RNA"/>
</dbReference>
<proteinExistence type="predicted"/>
<feature type="compositionally biased region" description="Polar residues" evidence="1">
    <location>
        <begin position="522"/>
        <end position="539"/>
    </location>
</feature>
<evidence type="ECO:0000313" key="3">
    <source>
        <dbReference type="EMBL" id="MBY77477.1"/>
    </source>
</evidence>
<accession>A0A2S2QIC2</accession>
<evidence type="ECO:0000259" key="2">
    <source>
        <dbReference type="Pfam" id="PF13843"/>
    </source>
</evidence>
<name>A0A2S2QIC2_9HEMI</name>
<dbReference type="PANTHER" id="PTHR47272:SF2">
    <property type="entry name" value="PIGGYBAC TRANSPOSABLE ELEMENT-DERIVED PROTEIN 3-LIKE"/>
    <property type="match status" value="1"/>
</dbReference>
<feature type="domain" description="PiggyBac transposable element-derived protein" evidence="2">
    <location>
        <begin position="125"/>
        <end position="477"/>
    </location>
</feature>
<evidence type="ECO:0000256" key="1">
    <source>
        <dbReference type="SAM" id="MobiDB-lite"/>
    </source>
</evidence>
<feature type="compositionally biased region" description="Polar residues" evidence="1">
    <location>
        <begin position="64"/>
        <end position="83"/>
    </location>
</feature>
<protein>
    <submittedName>
        <fullName evidence="3">PiggyBac transposable element-derived protein 3</fullName>
    </submittedName>
</protein>
<organism evidence="3">
    <name type="scientific">Sipha flava</name>
    <name type="common">yellow sugarcane aphid</name>
    <dbReference type="NCBI Taxonomy" id="143950"/>
    <lineage>
        <taxon>Eukaryota</taxon>
        <taxon>Metazoa</taxon>
        <taxon>Ecdysozoa</taxon>
        <taxon>Arthropoda</taxon>
        <taxon>Hexapoda</taxon>
        <taxon>Insecta</taxon>
        <taxon>Pterygota</taxon>
        <taxon>Neoptera</taxon>
        <taxon>Paraneoptera</taxon>
        <taxon>Hemiptera</taxon>
        <taxon>Sternorrhyncha</taxon>
        <taxon>Aphidomorpha</taxon>
        <taxon>Aphidoidea</taxon>
        <taxon>Aphididae</taxon>
        <taxon>Sipha</taxon>
    </lineage>
</organism>
<reference evidence="3" key="1">
    <citation type="submission" date="2018-04" db="EMBL/GenBank/DDBJ databases">
        <title>Transcriptome assembly of Sipha flava.</title>
        <authorList>
            <person name="Scully E.D."/>
            <person name="Geib S.M."/>
            <person name="Palmer N.A."/>
            <person name="Koch K."/>
            <person name="Bradshaw J."/>
            <person name="Heng-Moss T."/>
            <person name="Sarath G."/>
        </authorList>
    </citation>
    <scope>NUCLEOTIDE SEQUENCE</scope>
</reference>
<sequence>MRRAKLNAKAIEMLATLSDDSDLDFGSDDSDADRTWHPQNVQIIGASDFSDSGEEDIVTENVPDVSTSDENQTFSPSSPLQQQIDQNPLSNATILNTGWTQKSFIGKPLPGNNFGPYLPINIRTPLEYVKIYLPDKHFEEAALYTNMYVMSKTGKELKTTANEIQIVYGVHAMMSVFKYPRLKMYWDSRGMGFVPISQAITRDRFLKLRSCLHYVDINNRPTGNNRFWKVQPIIDQVRNACRNIPRLVDCYSVDEQMIPFTGRCPSRQYVKNKPRPTGLKNFVITTSTGKVIDFEIYQGVDTPFRDKSLGLGPAVVLHLSQSIPQGSVLFFDRYFTTVPLLDRLFSEGLMATGTIMSNRLSNVHFSQDKKFQRGVWEEFTRCDNQISATKWKDSKCVTLISNATGAEPHSVVKRWSKTENKEIEVPCPDVVKSYNQYMGGVDICNQQMECYRTWIKSRKWTLKVALHFIDLSIVNAWMEYREDVQKLLKRKNEIMDLMNFKIAVAREWLTKSPNKRALSFEELNSSDTEENQMTTQRPQNYRAPVPPTTKVKDGFEHWPEVCNIPNPKCCRMKGCKSRSRIKCTKCDIYLCLTAKKNCFTIFHKT</sequence>
<dbReference type="AlphaFoldDB" id="A0A2S2QIC2"/>